<dbReference type="EMBL" id="SMSJ01000006">
    <property type="protein sequence ID" value="TDH63331.1"/>
    <property type="molecule type" value="Genomic_DNA"/>
</dbReference>
<protein>
    <submittedName>
        <fullName evidence="3">Alpha/beta hydrolase</fullName>
    </submittedName>
</protein>
<dbReference type="OrthoDB" id="9801400at2"/>
<dbReference type="Pfam" id="PF00561">
    <property type="entry name" value="Abhydrolase_1"/>
    <property type="match status" value="1"/>
</dbReference>
<keyword evidence="1 3" id="KW-0378">Hydrolase</keyword>
<comment type="caution">
    <text evidence="3">The sequence shown here is derived from an EMBL/GenBank/DDBJ whole genome shotgun (WGS) entry which is preliminary data.</text>
</comment>
<sequence length="316" mass="34546">MQIRHQTVAANGIRLHVAEAGEGPAVLLCHGFPEAWHSWRHQMAALAEAGYRAIAPDMRGYGGTEAPAAAADYSILHLVGDMVGLLDALQLDQAVIAGHDWGAPVAWNAALLRPDRFRAVAGLSVPYAPRGPVSPFGMLRRAGRHRFYQIYFQAPGVADNELRRDPLVTLRRTFHTLSGDVPEAQRWNPDLPEGGFLASLVEPPALPAWLPEAELALYADTFRRTGFRGGLNWYRNIERNWELMAPFAGARIRVPGLFVAGRRDPVLGWAGRAVEALPQSVPDLRGTVLIESAGHWVQQEAAAEVNAALVEFLKGL</sequence>
<keyword evidence="4" id="KW-1185">Reference proteome</keyword>
<evidence type="ECO:0000259" key="2">
    <source>
        <dbReference type="Pfam" id="PF00561"/>
    </source>
</evidence>
<dbReference type="InterPro" id="IPR029058">
    <property type="entry name" value="AB_hydrolase_fold"/>
</dbReference>
<dbReference type="GO" id="GO:0016787">
    <property type="term" value="F:hydrolase activity"/>
    <property type="evidence" value="ECO:0007669"/>
    <property type="project" value="UniProtKB-KW"/>
</dbReference>
<evidence type="ECO:0000256" key="1">
    <source>
        <dbReference type="ARBA" id="ARBA00022801"/>
    </source>
</evidence>
<gene>
    <name evidence="3" type="ORF">E2C06_07070</name>
</gene>
<dbReference type="Gene3D" id="3.40.50.1820">
    <property type="entry name" value="alpha/beta hydrolase"/>
    <property type="match status" value="1"/>
</dbReference>
<dbReference type="PANTHER" id="PTHR43329">
    <property type="entry name" value="EPOXIDE HYDROLASE"/>
    <property type="match status" value="1"/>
</dbReference>
<dbReference type="Proteomes" id="UP000295096">
    <property type="component" value="Unassembled WGS sequence"/>
</dbReference>
<evidence type="ECO:0000313" key="4">
    <source>
        <dbReference type="Proteomes" id="UP000295096"/>
    </source>
</evidence>
<dbReference type="PRINTS" id="PR00412">
    <property type="entry name" value="EPOXHYDRLASE"/>
</dbReference>
<proteinExistence type="predicted"/>
<feature type="domain" description="AB hydrolase-1" evidence="2">
    <location>
        <begin position="24"/>
        <end position="300"/>
    </location>
</feature>
<dbReference type="InterPro" id="IPR000639">
    <property type="entry name" value="Epox_hydrolase-like"/>
</dbReference>
<organism evidence="3 4">
    <name type="scientific">Dankookia rubra</name>
    <dbReference type="NCBI Taxonomy" id="1442381"/>
    <lineage>
        <taxon>Bacteria</taxon>
        <taxon>Pseudomonadati</taxon>
        <taxon>Pseudomonadota</taxon>
        <taxon>Alphaproteobacteria</taxon>
        <taxon>Acetobacterales</taxon>
        <taxon>Roseomonadaceae</taxon>
        <taxon>Dankookia</taxon>
    </lineage>
</organism>
<dbReference type="SUPFAM" id="SSF53474">
    <property type="entry name" value="alpha/beta-Hydrolases"/>
    <property type="match status" value="1"/>
</dbReference>
<name>A0A4R5QKP9_9PROT</name>
<dbReference type="InterPro" id="IPR000073">
    <property type="entry name" value="AB_hydrolase_1"/>
</dbReference>
<reference evidence="3 4" key="1">
    <citation type="journal article" date="2016" name="J. Microbiol.">
        <title>Dankookia rubra gen. nov., sp. nov., an alphaproteobacterium isolated from sediment of a shallow stream.</title>
        <authorList>
            <person name="Kim W.H."/>
            <person name="Kim D.H."/>
            <person name="Kang K."/>
            <person name="Ahn T.Y."/>
        </authorList>
    </citation>
    <scope>NUCLEOTIDE SEQUENCE [LARGE SCALE GENOMIC DNA]</scope>
    <source>
        <strain evidence="3 4">JCM30602</strain>
    </source>
</reference>
<accession>A0A4R5QKP9</accession>
<evidence type="ECO:0000313" key="3">
    <source>
        <dbReference type="EMBL" id="TDH63331.1"/>
    </source>
</evidence>
<dbReference type="AlphaFoldDB" id="A0A4R5QKP9"/>